<dbReference type="InterPro" id="IPR010730">
    <property type="entry name" value="HET"/>
</dbReference>
<evidence type="ECO:0000313" key="3">
    <source>
        <dbReference type="Proteomes" id="UP000756921"/>
    </source>
</evidence>
<reference evidence="2" key="1">
    <citation type="journal article" date="2020" name="Mol. Plant Microbe Interact.">
        <title>Genome Sequence of the Biocontrol Agent Coniothyrium minitans strain Conio (IMI 134523).</title>
        <authorList>
            <person name="Patel D."/>
            <person name="Shittu T.A."/>
            <person name="Baroncelli R."/>
            <person name="Muthumeenakshi S."/>
            <person name="Osborne T.H."/>
            <person name="Janganan T.K."/>
            <person name="Sreenivasaprasad S."/>
        </authorList>
    </citation>
    <scope>NUCLEOTIDE SEQUENCE</scope>
    <source>
        <strain evidence="2">Conio</strain>
    </source>
</reference>
<evidence type="ECO:0000259" key="1">
    <source>
        <dbReference type="Pfam" id="PF06985"/>
    </source>
</evidence>
<keyword evidence="3" id="KW-1185">Reference proteome</keyword>
<proteinExistence type="predicted"/>
<comment type="caution">
    <text evidence="2">The sequence shown here is derived from an EMBL/GenBank/DDBJ whole genome shotgun (WGS) entry which is preliminary data.</text>
</comment>
<gene>
    <name evidence="2" type="ORF">PMIN01_05643</name>
</gene>
<dbReference type="PANTHER" id="PTHR33112">
    <property type="entry name" value="DOMAIN PROTEIN, PUTATIVE-RELATED"/>
    <property type="match status" value="1"/>
</dbReference>
<evidence type="ECO:0000313" key="2">
    <source>
        <dbReference type="EMBL" id="KAF9735728.1"/>
    </source>
</evidence>
<dbReference type="AlphaFoldDB" id="A0A9P6KQF8"/>
<dbReference type="Pfam" id="PF06985">
    <property type="entry name" value="HET"/>
    <property type="match status" value="1"/>
</dbReference>
<sequence>MTRANAGAFEVSLPLHELSKTFQDALFATETMGFQYIWIDSLCIIPDDLDDWKHEAQVMHNVYRNCACMVSASAFAHGAEGFILNKRRIDPSPLLIHSSDGFSVTYAALQTLHADCLYQESDADGKFTVTIV</sequence>
<organism evidence="2 3">
    <name type="scientific">Paraphaeosphaeria minitans</name>
    <dbReference type="NCBI Taxonomy" id="565426"/>
    <lineage>
        <taxon>Eukaryota</taxon>
        <taxon>Fungi</taxon>
        <taxon>Dikarya</taxon>
        <taxon>Ascomycota</taxon>
        <taxon>Pezizomycotina</taxon>
        <taxon>Dothideomycetes</taxon>
        <taxon>Pleosporomycetidae</taxon>
        <taxon>Pleosporales</taxon>
        <taxon>Massarineae</taxon>
        <taxon>Didymosphaeriaceae</taxon>
        <taxon>Paraphaeosphaeria</taxon>
    </lineage>
</organism>
<dbReference type="PANTHER" id="PTHR33112:SF16">
    <property type="entry name" value="HETEROKARYON INCOMPATIBILITY DOMAIN-CONTAINING PROTEIN"/>
    <property type="match status" value="1"/>
</dbReference>
<dbReference type="OrthoDB" id="2958217at2759"/>
<dbReference type="Proteomes" id="UP000756921">
    <property type="component" value="Unassembled WGS sequence"/>
</dbReference>
<dbReference type="EMBL" id="WJXW01000005">
    <property type="protein sequence ID" value="KAF9735728.1"/>
    <property type="molecule type" value="Genomic_DNA"/>
</dbReference>
<name>A0A9P6KQF8_9PLEO</name>
<accession>A0A9P6KQF8</accession>
<protein>
    <recommendedName>
        <fullName evidence="1">Heterokaryon incompatibility domain-containing protein</fullName>
    </recommendedName>
</protein>
<feature type="domain" description="Heterokaryon incompatibility" evidence="1">
    <location>
        <begin position="14"/>
        <end position="80"/>
    </location>
</feature>